<name>A0ABN6ULX1_9GAMM</name>
<proteinExistence type="predicted"/>
<dbReference type="Proteomes" id="UP001317822">
    <property type="component" value="Chromosome"/>
</dbReference>
<dbReference type="RefSeq" id="WP_281779302.1">
    <property type="nucleotide sequence ID" value="NZ_AP027041.1"/>
</dbReference>
<accession>A0ABN6ULX1</accession>
<sequence length="184" mass="19063">MLIRAPRIEQAKGAVTRAGDYVSLEGKGAVRTAALQGKTVKITGYDIVLDGNVRADGDVAITTVDNRVCDEMCTMEFREGKITQNANVTSVGGDVAFKGYTTVKWPGFTSIAGSGSLLQNAAAQTRAAGTVTVDTDSASVGNIQAGKAIVVNAPQTTLTGRLVAPVITLPPGALNTEGNVRLKR</sequence>
<evidence type="ECO:0000313" key="1">
    <source>
        <dbReference type="EMBL" id="BDU17363.1"/>
    </source>
</evidence>
<evidence type="ECO:0000313" key="2">
    <source>
        <dbReference type="Proteomes" id="UP001317822"/>
    </source>
</evidence>
<evidence type="ECO:0008006" key="3">
    <source>
        <dbReference type="Google" id="ProtNLM"/>
    </source>
</evidence>
<gene>
    <name evidence="1" type="ORF">LA521A_25640</name>
</gene>
<protein>
    <recommendedName>
        <fullName evidence="3">Polymer-forming cytoskeletal protein</fullName>
    </recommendedName>
</protein>
<keyword evidence="2" id="KW-1185">Reference proteome</keyword>
<reference evidence="1 2" key="1">
    <citation type="journal article" date="2023" name="Int. J. Syst. Evol. Microbiol.">
        <title>Physiological and genomic analyses of cobalamin (vitamin B12)-auxotrophy of Lysobacter auxotrophicus sp. nov., a methionine-auxotrophic chitinolytic bacterium isolated from chitin-treated soil.</title>
        <authorList>
            <person name="Saito A."/>
            <person name="Dohra H."/>
            <person name="Hamada M."/>
            <person name="Moriuchi R."/>
            <person name="Kotsuchibashi Y."/>
            <person name="Mori K."/>
        </authorList>
    </citation>
    <scope>NUCLEOTIDE SEQUENCE [LARGE SCALE GENOMIC DNA]</scope>
    <source>
        <strain evidence="1 2">5-21a</strain>
    </source>
</reference>
<dbReference type="EMBL" id="AP027041">
    <property type="protein sequence ID" value="BDU17363.1"/>
    <property type="molecule type" value="Genomic_DNA"/>
</dbReference>
<organism evidence="1 2">
    <name type="scientific">Lysobacter auxotrophicus</name>
    <dbReference type="NCBI Taxonomy" id="2992573"/>
    <lineage>
        <taxon>Bacteria</taxon>
        <taxon>Pseudomonadati</taxon>
        <taxon>Pseudomonadota</taxon>
        <taxon>Gammaproteobacteria</taxon>
        <taxon>Lysobacterales</taxon>
        <taxon>Lysobacteraceae</taxon>
        <taxon>Lysobacter</taxon>
    </lineage>
</organism>